<proteinExistence type="predicted"/>
<dbReference type="PROSITE" id="PS50893">
    <property type="entry name" value="ABC_TRANSPORTER_2"/>
    <property type="match status" value="1"/>
</dbReference>
<keyword evidence="1" id="KW-0813">Transport</keyword>
<protein>
    <submittedName>
        <fullName evidence="5">ABC-2 type transport system ATP-binding protein</fullName>
    </submittedName>
</protein>
<evidence type="ECO:0000256" key="1">
    <source>
        <dbReference type="ARBA" id="ARBA00022448"/>
    </source>
</evidence>
<dbReference type="PANTHER" id="PTHR42939:SF3">
    <property type="entry name" value="ABC TRANSPORTER ATP-BINDING COMPONENT"/>
    <property type="match status" value="1"/>
</dbReference>
<reference evidence="5 6" key="1">
    <citation type="submission" date="2016-10" db="EMBL/GenBank/DDBJ databases">
        <authorList>
            <person name="de Groot N.N."/>
        </authorList>
    </citation>
    <scope>NUCLEOTIDE SEQUENCE [LARGE SCALE GENOMIC DNA]</scope>
    <source>
        <strain evidence="5 6">WG14</strain>
    </source>
</reference>
<dbReference type="CDD" id="cd03230">
    <property type="entry name" value="ABC_DR_subfamily_A"/>
    <property type="match status" value="1"/>
</dbReference>
<dbReference type="GO" id="GO:0016887">
    <property type="term" value="F:ATP hydrolysis activity"/>
    <property type="evidence" value="ECO:0007669"/>
    <property type="project" value="InterPro"/>
</dbReference>
<dbReference type="GO" id="GO:0005524">
    <property type="term" value="F:ATP binding"/>
    <property type="evidence" value="ECO:0007669"/>
    <property type="project" value="UniProtKB-KW"/>
</dbReference>
<sequence>MIVDIRNMSKSFGSKSVLNNISISVKEGEIFSLIGPNGAGKTTTMRCIYGDLRPDEGEIDVFGEKFTQKQKTKIAVMSEDRLTFGRFNGEDYMKMWAMIYPNFSRETFSDFAIHYKFDLKQKIDTYSMGMKTLFHIALTVSSGADLLILDEPTQNLDPVIRHEVLEMLKDFANQEKKTVIISSHEIYELEEISTSFGIIKEGKLLYTDTIDDAKDKHRIINQGETIPEGEVIANIDDEVLIKTQEEVGRYPTFREISLAYLRENKVFKPFNKK</sequence>
<dbReference type="SUPFAM" id="SSF52540">
    <property type="entry name" value="P-loop containing nucleoside triphosphate hydrolases"/>
    <property type="match status" value="1"/>
</dbReference>
<keyword evidence="6" id="KW-1185">Reference proteome</keyword>
<dbReference type="SMART" id="SM00382">
    <property type="entry name" value="AAA"/>
    <property type="match status" value="1"/>
</dbReference>
<evidence type="ECO:0000313" key="5">
    <source>
        <dbReference type="EMBL" id="SDC67171.1"/>
    </source>
</evidence>
<evidence type="ECO:0000313" key="6">
    <source>
        <dbReference type="Proteomes" id="UP000199322"/>
    </source>
</evidence>
<gene>
    <name evidence="5" type="ORF">SAMN04488588_1538</name>
</gene>
<dbReference type="AlphaFoldDB" id="A0A1G6NHK2"/>
<keyword evidence="3 5" id="KW-0067">ATP-binding</keyword>
<dbReference type="InterPro" id="IPR027417">
    <property type="entry name" value="P-loop_NTPase"/>
</dbReference>
<feature type="domain" description="ABC transporter" evidence="4">
    <location>
        <begin position="3"/>
        <end position="226"/>
    </location>
</feature>
<dbReference type="RefSeq" id="WP_091404430.1">
    <property type="nucleotide sequence ID" value="NZ_FMYV01000006.1"/>
</dbReference>
<dbReference type="InterPro" id="IPR003593">
    <property type="entry name" value="AAA+_ATPase"/>
</dbReference>
<keyword evidence="2" id="KW-0547">Nucleotide-binding</keyword>
<dbReference type="Pfam" id="PF00005">
    <property type="entry name" value="ABC_tran"/>
    <property type="match status" value="1"/>
</dbReference>
<evidence type="ECO:0000259" key="4">
    <source>
        <dbReference type="PROSITE" id="PS50893"/>
    </source>
</evidence>
<evidence type="ECO:0000256" key="3">
    <source>
        <dbReference type="ARBA" id="ARBA00022840"/>
    </source>
</evidence>
<dbReference type="PANTHER" id="PTHR42939">
    <property type="entry name" value="ABC TRANSPORTER ATP-BINDING PROTEIN ALBC-RELATED"/>
    <property type="match status" value="1"/>
</dbReference>
<dbReference type="InterPro" id="IPR003439">
    <property type="entry name" value="ABC_transporter-like_ATP-bd"/>
</dbReference>
<dbReference type="Gene3D" id="3.40.50.300">
    <property type="entry name" value="P-loop containing nucleotide triphosphate hydrolases"/>
    <property type="match status" value="1"/>
</dbReference>
<dbReference type="InterPro" id="IPR051782">
    <property type="entry name" value="ABC_Transporter_VariousFunc"/>
</dbReference>
<accession>A0A1G6NHK2</accession>
<evidence type="ECO:0000256" key="2">
    <source>
        <dbReference type="ARBA" id="ARBA00022741"/>
    </source>
</evidence>
<dbReference type="Proteomes" id="UP000199322">
    <property type="component" value="Unassembled WGS sequence"/>
</dbReference>
<organism evidence="5 6">
    <name type="scientific">Geotoga petraea</name>
    <dbReference type="NCBI Taxonomy" id="28234"/>
    <lineage>
        <taxon>Bacteria</taxon>
        <taxon>Thermotogati</taxon>
        <taxon>Thermotogota</taxon>
        <taxon>Thermotogae</taxon>
        <taxon>Petrotogales</taxon>
        <taxon>Petrotogaceae</taxon>
        <taxon>Geotoga</taxon>
    </lineage>
</organism>
<dbReference type="STRING" id="28234.SAMN04488588_1538"/>
<dbReference type="EMBL" id="FMYV01000006">
    <property type="protein sequence ID" value="SDC67171.1"/>
    <property type="molecule type" value="Genomic_DNA"/>
</dbReference>
<name>A0A1G6NHK2_9BACT</name>